<reference evidence="2" key="2">
    <citation type="journal article" date="2020" name="Nat. Commun.">
        <title>Large-scale genome sequencing of mycorrhizal fungi provides insights into the early evolution of symbiotic traits.</title>
        <authorList>
            <person name="Miyauchi S."/>
            <person name="Kiss E."/>
            <person name="Kuo A."/>
            <person name="Drula E."/>
            <person name="Kohler A."/>
            <person name="Sanchez-Garcia M."/>
            <person name="Morin E."/>
            <person name="Andreopoulos B."/>
            <person name="Barry K.W."/>
            <person name="Bonito G."/>
            <person name="Buee M."/>
            <person name="Carver A."/>
            <person name="Chen C."/>
            <person name="Cichocki N."/>
            <person name="Clum A."/>
            <person name="Culley D."/>
            <person name="Crous P.W."/>
            <person name="Fauchery L."/>
            <person name="Girlanda M."/>
            <person name="Hayes R.D."/>
            <person name="Keri Z."/>
            <person name="LaButti K."/>
            <person name="Lipzen A."/>
            <person name="Lombard V."/>
            <person name="Magnuson J."/>
            <person name="Maillard F."/>
            <person name="Murat C."/>
            <person name="Nolan M."/>
            <person name="Ohm R.A."/>
            <person name="Pangilinan J."/>
            <person name="Pereira M.F."/>
            <person name="Perotto S."/>
            <person name="Peter M."/>
            <person name="Pfister S."/>
            <person name="Riley R."/>
            <person name="Sitrit Y."/>
            <person name="Stielow J.B."/>
            <person name="Szollosi G."/>
            <person name="Zifcakova L."/>
            <person name="Stursova M."/>
            <person name="Spatafora J.W."/>
            <person name="Tedersoo L."/>
            <person name="Vaario L.M."/>
            <person name="Yamada A."/>
            <person name="Yan M."/>
            <person name="Wang P."/>
            <person name="Xu J."/>
            <person name="Bruns T."/>
            <person name="Baldrian P."/>
            <person name="Vilgalys R."/>
            <person name="Dunand C."/>
            <person name="Henrissat B."/>
            <person name="Grigoriev I.V."/>
            <person name="Hibbett D."/>
            <person name="Nagy L.G."/>
            <person name="Martin F.M."/>
        </authorList>
    </citation>
    <scope>NUCLEOTIDE SEQUENCE</scope>
    <source>
        <strain evidence="2">Prilba</strain>
    </source>
</reference>
<feature type="region of interest" description="Disordered" evidence="1">
    <location>
        <begin position="276"/>
        <end position="382"/>
    </location>
</feature>
<protein>
    <submittedName>
        <fullName evidence="2">Uncharacterized protein</fullName>
    </submittedName>
</protein>
<sequence length="433" mass="47786">MSRRLFSSTLPRGISEVAREIRLLASPQQPPASEIRTLSPLHLPDVWTPSQHLMNMGLRPALARRLSSIYMDIVARYRQVFESYFRRAIQGSCHLNPEHYCDIFVIQFKGTIQVLKSQFISAVWVWLHRAGLPPTIFWPQCIDVRISVRMDTVTEAQILSRLGLKTTSFIMNATSNRIELPEECKTEEDFPTETKLLASVPPPLRSTTPSTHDLFHSEKPSTCFPAYYPPPPGKPISSPQKTLVTQFKLTPVDVSSLTALFGKMSVTTSELGLKTQESRKYAWAPGSKKPEPSPLLSPPQSPNTEIVSSAKPITKPRRRKIAALPKRHIKTTALPTIDPSLPPAANPPVSRTPSLTSDTSSCSDSFSSSDELDTPPSTPPSHSHALIACNALPFGLAMFTSADFPVPRKKGIHIDFTNGEAVGVQKLSFTFGA</sequence>
<feature type="compositionally biased region" description="Basic residues" evidence="1">
    <location>
        <begin position="314"/>
        <end position="330"/>
    </location>
</feature>
<gene>
    <name evidence="2" type="ORF">DFH94DRAFT_734460</name>
</gene>
<evidence type="ECO:0000256" key="1">
    <source>
        <dbReference type="SAM" id="MobiDB-lite"/>
    </source>
</evidence>
<accession>A0A9P5MYS9</accession>
<organism evidence="2 3">
    <name type="scientific">Russula ochroleuca</name>
    <dbReference type="NCBI Taxonomy" id="152965"/>
    <lineage>
        <taxon>Eukaryota</taxon>
        <taxon>Fungi</taxon>
        <taxon>Dikarya</taxon>
        <taxon>Basidiomycota</taxon>
        <taxon>Agaricomycotina</taxon>
        <taxon>Agaricomycetes</taxon>
        <taxon>Russulales</taxon>
        <taxon>Russulaceae</taxon>
        <taxon>Russula</taxon>
    </lineage>
</organism>
<evidence type="ECO:0000313" key="2">
    <source>
        <dbReference type="EMBL" id="KAF8481994.1"/>
    </source>
</evidence>
<dbReference type="EMBL" id="WHVB01000006">
    <property type="protein sequence ID" value="KAF8481994.1"/>
    <property type="molecule type" value="Genomic_DNA"/>
</dbReference>
<dbReference type="AlphaFoldDB" id="A0A9P5MYS9"/>
<comment type="caution">
    <text evidence="2">The sequence shown here is derived from an EMBL/GenBank/DDBJ whole genome shotgun (WGS) entry which is preliminary data.</text>
</comment>
<dbReference type="OrthoDB" id="3262530at2759"/>
<keyword evidence="3" id="KW-1185">Reference proteome</keyword>
<dbReference type="Proteomes" id="UP000759537">
    <property type="component" value="Unassembled WGS sequence"/>
</dbReference>
<feature type="compositionally biased region" description="Pro residues" evidence="1">
    <location>
        <begin position="292"/>
        <end position="301"/>
    </location>
</feature>
<proteinExistence type="predicted"/>
<feature type="compositionally biased region" description="Low complexity" evidence="1">
    <location>
        <begin position="352"/>
        <end position="369"/>
    </location>
</feature>
<reference evidence="2" key="1">
    <citation type="submission" date="2019-10" db="EMBL/GenBank/DDBJ databases">
        <authorList>
            <consortium name="DOE Joint Genome Institute"/>
            <person name="Kuo A."/>
            <person name="Miyauchi S."/>
            <person name="Kiss E."/>
            <person name="Drula E."/>
            <person name="Kohler A."/>
            <person name="Sanchez-Garcia M."/>
            <person name="Andreopoulos B."/>
            <person name="Barry K.W."/>
            <person name="Bonito G."/>
            <person name="Buee M."/>
            <person name="Carver A."/>
            <person name="Chen C."/>
            <person name="Cichocki N."/>
            <person name="Clum A."/>
            <person name="Culley D."/>
            <person name="Crous P.W."/>
            <person name="Fauchery L."/>
            <person name="Girlanda M."/>
            <person name="Hayes R."/>
            <person name="Keri Z."/>
            <person name="LaButti K."/>
            <person name="Lipzen A."/>
            <person name="Lombard V."/>
            <person name="Magnuson J."/>
            <person name="Maillard F."/>
            <person name="Morin E."/>
            <person name="Murat C."/>
            <person name="Nolan M."/>
            <person name="Ohm R."/>
            <person name="Pangilinan J."/>
            <person name="Pereira M."/>
            <person name="Perotto S."/>
            <person name="Peter M."/>
            <person name="Riley R."/>
            <person name="Sitrit Y."/>
            <person name="Stielow B."/>
            <person name="Szollosi G."/>
            <person name="Zifcakova L."/>
            <person name="Stursova M."/>
            <person name="Spatafora J.W."/>
            <person name="Tedersoo L."/>
            <person name="Vaario L.-M."/>
            <person name="Yamada A."/>
            <person name="Yan M."/>
            <person name="Wang P."/>
            <person name="Xu J."/>
            <person name="Bruns T."/>
            <person name="Baldrian P."/>
            <person name="Vilgalys R."/>
            <person name="Henrissat B."/>
            <person name="Grigoriev I.V."/>
            <person name="Hibbett D."/>
            <person name="Nagy L.G."/>
            <person name="Martin F.M."/>
        </authorList>
    </citation>
    <scope>NUCLEOTIDE SEQUENCE</scope>
    <source>
        <strain evidence="2">Prilba</strain>
    </source>
</reference>
<name>A0A9P5MYS9_9AGAM</name>
<evidence type="ECO:0000313" key="3">
    <source>
        <dbReference type="Proteomes" id="UP000759537"/>
    </source>
</evidence>